<evidence type="ECO:0000313" key="4">
    <source>
        <dbReference type="Proteomes" id="UP001497516"/>
    </source>
</evidence>
<evidence type="ECO:0000256" key="1">
    <source>
        <dbReference type="SAM" id="Coils"/>
    </source>
</evidence>
<organism evidence="3 4">
    <name type="scientific">Linum trigynum</name>
    <dbReference type="NCBI Taxonomy" id="586398"/>
    <lineage>
        <taxon>Eukaryota</taxon>
        <taxon>Viridiplantae</taxon>
        <taxon>Streptophyta</taxon>
        <taxon>Embryophyta</taxon>
        <taxon>Tracheophyta</taxon>
        <taxon>Spermatophyta</taxon>
        <taxon>Magnoliopsida</taxon>
        <taxon>eudicotyledons</taxon>
        <taxon>Gunneridae</taxon>
        <taxon>Pentapetalae</taxon>
        <taxon>rosids</taxon>
        <taxon>fabids</taxon>
        <taxon>Malpighiales</taxon>
        <taxon>Linaceae</taxon>
        <taxon>Linum</taxon>
    </lineage>
</organism>
<protein>
    <recommendedName>
        <fullName evidence="2">Agglutinin domain-containing protein</fullName>
    </recommendedName>
</protein>
<gene>
    <name evidence="3" type="ORF">LTRI10_LOCUS21674</name>
</gene>
<dbReference type="PANTHER" id="PTHR39244">
    <property type="entry name" value="NATTERIN-4"/>
    <property type="match status" value="1"/>
</dbReference>
<dbReference type="InterPro" id="IPR036242">
    <property type="entry name" value="Agglutinin_dom_sf"/>
</dbReference>
<proteinExistence type="predicted"/>
<dbReference type="Pfam" id="PF07468">
    <property type="entry name" value="Agglutinin"/>
    <property type="match status" value="1"/>
</dbReference>
<sequence length="285" mass="31623">MSTVAGLPKFMVLKSKSDGKYLHYLWNDDSFGPYVNDLGCKRLLDPLSPFVKLEVVPSGSDPAHLIHLRCCHNNKFVKLDSRYGVSWISATANGPDESTARSTCTLFRPIFPPGEPNTVGLLHVQTNCHVRTFFNQGYNDDINGVACAYSNDGQGMHRFEFAAWESYDEKMASKEGETRQLRASNVANMNAKDVEIRQLRASNAANMSAKDGEIQKLRASYEEKMKAKDDEIQKLKYQGKGGGGGSDECLQADEIVAELRMEIAELKVQLEDACREIDELKAASG</sequence>
<feature type="coiled-coil region" evidence="1">
    <location>
        <begin position="218"/>
        <end position="283"/>
    </location>
</feature>
<feature type="domain" description="Agglutinin" evidence="2">
    <location>
        <begin position="5"/>
        <end position="163"/>
    </location>
</feature>
<keyword evidence="4" id="KW-1185">Reference proteome</keyword>
<dbReference type="SUPFAM" id="SSF50382">
    <property type="entry name" value="Agglutinin"/>
    <property type="match status" value="1"/>
</dbReference>
<dbReference type="EMBL" id="OZ034817">
    <property type="protein sequence ID" value="CAL1380215.1"/>
    <property type="molecule type" value="Genomic_DNA"/>
</dbReference>
<accession>A0AAV2E3V0</accession>
<reference evidence="3 4" key="1">
    <citation type="submission" date="2024-04" db="EMBL/GenBank/DDBJ databases">
        <authorList>
            <person name="Fracassetti M."/>
        </authorList>
    </citation>
    <scope>NUCLEOTIDE SEQUENCE [LARGE SCALE GENOMIC DNA]</scope>
</reference>
<dbReference type="PANTHER" id="PTHR39244:SF5">
    <property type="entry name" value="NATTERIN-3-LIKE"/>
    <property type="match status" value="1"/>
</dbReference>
<dbReference type="InterPro" id="IPR053237">
    <property type="entry name" value="Natterin_C"/>
</dbReference>
<dbReference type="InterPro" id="IPR008998">
    <property type="entry name" value="Agglutinin"/>
</dbReference>
<evidence type="ECO:0000313" key="3">
    <source>
        <dbReference type="EMBL" id="CAL1380215.1"/>
    </source>
</evidence>
<dbReference type="SMART" id="SM00791">
    <property type="entry name" value="Agglutinin"/>
    <property type="match status" value="1"/>
</dbReference>
<dbReference type="AlphaFoldDB" id="A0AAV2E3V0"/>
<dbReference type="Gene3D" id="2.80.10.50">
    <property type="match status" value="1"/>
</dbReference>
<evidence type="ECO:0000259" key="2">
    <source>
        <dbReference type="SMART" id="SM00791"/>
    </source>
</evidence>
<name>A0AAV2E3V0_9ROSI</name>
<keyword evidence="1" id="KW-0175">Coiled coil</keyword>
<dbReference type="Proteomes" id="UP001497516">
    <property type="component" value="Chromosome 4"/>
</dbReference>